<dbReference type="SUPFAM" id="SSF56112">
    <property type="entry name" value="Protein kinase-like (PK-like)"/>
    <property type="match status" value="1"/>
</dbReference>
<evidence type="ECO:0000256" key="3">
    <source>
        <dbReference type="ARBA" id="ARBA00022840"/>
    </source>
</evidence>
<dbReference type="InterPro" id="IPR008271">
    <property type="entry name" value="Ser/Thr_kinase_AS"/>
</dbReference>
<reference evidence="8" key="1">
    <citation type="journal article" date="2020" name="Fungal Divers.">
        <title>Resolving the Mortierellaceae phylogeny through synthesis of multi-gene phylogenetics and phylogenomics.</title>
        <authorList>
            <person name="Vandepol N."/>
            <person name="Liber J."/>
            <person name="Desiro A."/>
            <person name="Na H."/>
            <person name="Kennedy M."/>
            <person name="Barry K."/>
            <person name="Grigoriev I.V."/>
            <person name="Miller A.N."/>
            <person name="O'Donnell K."/>
            <person name="Stajich J.E."/>
            <person name="Bonito G."/>
        </authorList>
    </citation>
    <scope>NUCLEOTIDE SEQUENCE</scope>
    <source>
        <strain evidence="8">BC1065</strain>
    </source>
</reference>
<keyword evidence="1 5" id="KW-0808">Transferase</keyword>
<keyword evidence="2 4" id="KW-0547">Nucleotide-binding</keyword>
<dbReference type="PROSITE" id="PS00107">
    <property type="entry name" value="PROTEIN_KINASE_ATP"/>
    <property type="match status" value="1"/>
</dbReference>
<keyword evidence="6" id="KW-0175">Coiled coil</keyword>
<sequence length="412" mass="46194">MEFVLTKHRLGAGCFGEVRLALWRKLPCAAKLTHLTTSDYDEEKLQQEISILSKLKHPHVVLFLGDVMYNGKLAIVMEYVAKGSLQNTIRNRLLSGWLEKERIMQDITMGVAYIHSQKILHCDLKSGNVLLDHSMRAKICDFGLSTVQTATASLSSRSSCAKGTTRWMAPELFSILPKYSTKSDMYALGCIMWEVAADSTPPFAEQLDVGTVIRCVERGDREEIPENTPQEYRHWIEQCWSHDPVSRPEAIDIVRDSIDLETFDQIDAAELDLDAIMSTNGLKAGVESTTDRSTVEGEVVIDGIVTQFDFEAHIAATDSGLASQTDQYQNRAAEEIRSLRGEVGRLRERLKESSSELCDVLAERDTLLVEREMAQGDIEAHPFMTTYPQPRRSSSVIPSRTFSDSLVPFSRA</sequence>
<gene>
    <name evidence="8" type="ORF">DFQ27_008790</name>
</gene>
<dbReference type="GO" id="GO:0005524">
    <property type="term" value="F:ATP binding"/>
    <property type="evidence" value="ECO:0007669"/>
    <property type="project" value="UniProtKB-UniRule"/>
</dbReference>
<feature type="coiled-coil region" evidence="6">
    <location>
        <begin position="329"/>
        <end position="356"/>
    </location>
</feature>
<dbReference type="SMART" id="SM00220">
    <property type="entry name" value="S_TKc"/>
    <property type="match status" value="1"/>
</dbReference>
<evidence type="ECO:0000259" key="7">
    <source>
        <dbReference type="PROSITE" id="PS50011"/>
    </source>
</evidence>
<evidence type="ECO:0000313" key="8">
    <source>
        <dbReference type="EMBL" id="KAG0251369.1"/>
    </source>
</evidence>
<keyword evidence="1 5" id="KW-0418">Kinase</keyword>
<dbReference type="Pfam" id="PF07714">
    <property type="entry name" value="PK_Tyr_Ser-Thr"/>
    <property type="match status" value="1"/>
</dbReference>
<dbReference type="EMBL" id="JAAAJB010000757">
    <property type="protein sequence ID" value="KAG0251369.1"/>
    <property type="molecule type" value="Genomic_DNA"/>
</dbReference>
<evidence type="ECO:0000256" key="1">
    <source>
        <dbReference type="ARBA" id="ARBA00022527"/>
    </source>
</evidence>
<dbReference type="PRINTS" id="PR00109">
    <property type="entry name" value="TYRKINASE"/>
</dbReference>
<feature type="domain" description="Protein kinase" evidence="7">
    <location>
        <begin position="4"/>
        <end position="263"/>
    </location>
</feature>
<dbReference type="Proteomes" id="UP000807716">
    <property type="component" value="Unassembled WGS sequence"/>
</dbReference>
<keyword evidence="9" id="KW-1185">Reference proteome</keyword>
<dbReference type="PANTHER" id="PTHR44329:SF298">
    <property type="entry name" value="MIXED LINEAGE KINASE DOMAIN-LIKE PROTEIN"/>
    <property type="match status" value="1"/>
</dbReference>
<accession>A0A9P6TXW9</accession>
<dbReference type="Gene3D" id="1.10.510.10">
    <property type="entry name" value="Transferase(Phosphotransferase) domain 1"/>
    <property type="match status" value="1"/>
</dbReference>
<organism evidence="8 9">
    <name type="scientific">Actinomortierella ambigua</name>
    <dbReference type="NCBI Taxonomy" id="1343610"/>
    <lineage>
        <taxon>Eukaryota</taxon>
        <taxon>Fungi</taxon>
        <taxon>Fungi incertae sedis</taxon>
        <taxon>Mucoromycota</taxon>
        <taxon>Mortierellomycotina</taxon>
        <taxon>Mortierellomycetes</taxon>
        <taxon>Mortierellales</taxon>
        <taxon>Mortierellaceae</taxon>
        <taxon>Actinomortierella</taxon>
    </lineage>
</organism>
<evidence type="ECO:0000256" key="6">
    <source>
        <dbReference type="SAM" id="Coils"/>
    </source>
</evidence>
<evidence type="ECO:0000256" key="2">
    <source>
        <dbReference type="ARBA" id="ARBA00022741"/>
    </source>
</evidence>
<dbReference type="GO" id="GO:0004674">
    <property type="term" value="F:protein serine/threonine kinase activity"/>
    <property type="evidence" value="ECO:0007669"/>
    <property type="project" value="UniProtKB-KW"/>
</dbReference>
<dbReference type="OrthoDB" id="6718656at2759"/>
<dbReference type="PROSITE" id="PS00108">
    <property type="entry name" value="PROTEIN_KINASE_ST"/>
    <property type="match status" value="1"/>
</dbReference>
<dbReference type="InterPro" id="IPR011009">
    <property type="entry name" value="Kinase-like_dom_sf"/>
</dbReference>
<dbReference type="PROSITE" id="PS50011">
    <property type="entry name" value="PROTEIN_KINASE_DOM"/>
    <property type="match status" value="1"/>
</dbReference>
<dbReference type="InterPro" id="IPR000719">
    <property type="entry name" value="Prot_kinase_dom"/>
</dbReference>
<comment type="caution">
    <text evidence="8">The sequence shown here is derived from an EMBL/GenBank/DDBJ whole genome shotgun (WGS) entry which is preliminary data.</text>
</comment>
<name>A0A9P6TXW9_9FUNG</name>
<keyword evidence="1 5" id="KW-0723">Serine/threonine-protein kinase</keyword>
<proteinExistence type="inferred from homology"/>
<comment type="similarity">
    <text evidence="5">Belongs to the protein kinase superfamily.</text>
</comment>
<evidence type="ECO:0000313" key="9">
    <source>
        <dbReference type="Proteomes" id="UP000807716"/>
    </source>
</evidence>
<evidence type="ECO:0000256" key="5">
    <source>
        <dbReference type="RuleBase" id="RU000304"/>
    </source>
</evidence>
<feature type="binding site" evidence="4">
    <location>
        <position position="31"/>
    </location>
    <ligand>
        <name>ATP</name>
        <dbReference type="ChEBI" id="CHEBI:30616"/>
    </ligand>
</feature>
<protein>
    <recommendedName>
        <fullName evidence="7">Protein kinase domain-containing protein</fullName>
    </recommendedName>
</protein>
<evidence type="ECO:0000256" key="4">
    <source>
        <dbReference type="PROSITE-ProRule" id="PRU10141"/>
    </source>
</evidence>
<dbReference type="PANTHER" id="PTHR44329">
    <property type="entry name" value="SERINE/THREONINE-PROTEIN KINASE TNNI3K-RELATED"/>
    <property type="match status" value="1"/>
</dbReference>
<dbReference type="InterPro" id="IPR017441">
    <property type="entry name" value="Protein_kinase_ATP_BS"/>
</dbReference>
<dbReference type="InterPro" id="IPR001245">
    <property type="entry name" value="Ser-Thr/Tyr_kinase_cat_dom"/>
</dbReference>
<dbReference type="AlphaFoldDB" id="A0A9P6TXW9"/>
<dbReference type="InterPro" id="IPR051681">
    <property type="entry name" value="Ser/Thr_Kinases-Pseudokinases"/>
</dbReference>
<keyword evidence="3 4" id="KW-0067">ATP-binding</keyword>